<feature type="region of interest" description="Disordered" evidence="1">
    <location>
        <begin position="1"/>
        <end position="63"/>
    </location>
</feature>
<accession>A0A8H7VR39</accession>
<dbReference type="AlphaFoldDB" id="A0A8H7VR39"/>
<dbReference type="OrthoDB" id="4085451at2759"/>
<feature type="region of interest" description="Disordered" evidence="1">
    <location>
        <begin position="200"/>
        <end position="245"/>
    </location>
</feature>
<protein>
    <submittedName>
        <fullName evidence="2">Uncharacterized protein</fullName>
    </submittedName>
</protein>
<name>A0A8H7VR39_9FUNG</name>
<proteinExistence type="predicted"/>
<comment type="caution">
    <text evidence="2">The sequence shown here is derived from an EMBL/GenBank/DDBJ whole genome shotgun (WGS) entry which is preliminary data.</text>
</comment>
<evidence type="ECO:0000313" key="2">
    <source>
        <dbReference type="EMBL" id="KAG2228277.1"/>
    </source>
</evidence>
<feature type="compositionally biased region" description="Polar residues" evidence="1">
    <location>
        <begin position="19"/>
        <end position="33"/>
    </location>
</feature>
<dbReference type="EMBL" id="JAEPRB010000001">
    <property type="protein sequence ID" value="KAG2228277.1"/>
    <property type="molecule type" value="Genomic_DNA"/>
</dbReference>
<dbReference type="Proteomes" id="UP000646827">
    <property type="component" value="Unassembled WGS sequence"/>
</dbReference>
<evidence type="ECO:0000256" key="1">
    <source>
        <dbReference type="SAM" id="MobiDB-lite"/>
    </source>
</evidence>
<gene>
    <name evidence="2" type="ORF">INT45_011069</name>
</gene>
<reference evidence="2 3" key="1">
    <citation type="submission" date="2020-12" db="EMBL/GenBank/DDBJ databases">
        <title>Metabolic potential, ecology and presence of endohyphal bacteria is reflected in genomic diversity of Mucoromycotina.</title>
        <authorList>
            <person name="Muszewska A."/>
            <person name="Okrasinska A."/>
            <person name="Steczkiewicz K."/>
            <person name="Drgas O."/>
            <person name="Orlowska M."/>
            <person name="Perlinska-Lenart U."/>
            <person name="Aleksandrzak-Piekarczyk T."/>
            <person name="Szatraj K."/>
            <person name="Zielenkiewicz U."/>
            <person name="Pilsyk S."/>
            <person name="Malc E."/>
            <person name="Mieczkowski P."/>
            <person name="Kruszewska J.S."/>
            <person name="Biernat P."/>
            <person name="Pawlowska J."/>
        </authorList>
    </citation>
    <scope>NUCLEOTIDE SEQUENCE [LARGE SCALE GENOMIC DNA]</scope>
    <source>
        <strain evidence="2 3">CBS 142.35</strain>
    </source>
</reference>
<organism evidence="2 3">
    <name type="scientific">Circinella minor</name>
    <dbReference type="NCBI Taxonomy" id="1195481"/>
    <lineage>
        <taxon>Eukaryota</taxon>
        <taxon>Fungi</taxon>
        <taxon>Fungi incertae sedis</taxon>
        <taxon>Mucoromycota</taxon>
        <taxon>Mucoromycotina</taxon>
        <taxon>Mucoromycetes</taxon>
        <taxon>Mucorales</taxon>
        <taxon>Lichtheimiaceae</taxon>
        <taxon>Circinella</taxon>
    </lineage>
</organism>
<sequence>MGAQASKEVARRLPKQVKNDNLSKPTSSPSSIQDDYRQSGKVSLSEEPEVEERDPELHRKLAELGPVKIEPTYTRMRTSDNMLHIMRERQRIEEDEDLGRLSQVPNRTTIDVIFSALEQRKRLAPGDLDNDKVLKGLSRDYELDVPTLKTLYKYFNTITVLPARVDDEKNRKHGIWAENRQEWQQAMDAAIARNEEIKKKSQEKKLTTEQKQEQQFETTKTDKKSERPLTEEEKREKRLQDLFED</sequence>
<evidence type="ECO:0000313" key="3">
    <source>
        <dbReference type="Proteomes" id="UP000646827"/>
    </source>
</evidence>
<keyword evidence="3" id="KW-1185">Reference proteome</keyword>